<feature type="domain" description="Acyl-CoA oxidase/dehydrogenase middle" evidence="7">
    <location>
        <begin position="122"/>
        <end position="218"/>
    </location>
</feature>
<dbReference type="OrthoDB" id="7807987at2"/>
<comment type="similarity">
    <text evidence="2">Belongs to the acyl-CoA dehydrogenase family.</text>
</comment>
<evidence type="ECO:0000313" key="10">
    <source>
        <dbReference type="Proteomes" id="UP000184226"/>
    </source>
</evidence>
<keyword evidence="4" id="KW-0274">FAD</keyword>
<dbReference type="PIRSF" id="PIRSF016578">
    <property type="entry name" value="HsaA"/>
    <property type="match status" value="1"/>
</dbReference>
<reference evidence="9 10" key="1">
    <citation type="submission" date="2016-11" db="EMBL/GenBank/DDBJ databases">
        <authorList>
            <person name="Jaros S."/>
            <person name="Januszkiewicz K."/>
            <person name="Wedrychowicz H."/>
        </authorList>
    </citation>
    <scope>NUCLEOTIDE SEQUENCE [LARGE SCALE GENOMIC DNA]</scope>
    <source>
        <strain evidence="9 10">CGMCC 1.10190</strain>
    </source>
</reference>
<dbReference type="PANTHER" id="PTHR43884">
    <property type="entry name" value="ACYL-COA DEHYDROGENASE"/>
    <property type="match status" value="1"/>
</dbReference>
<feature type="domain" description="Acyl-CoA dehydrogenase/oxidase N-terminal" evidence="8">
    <location>
        <begin position="8"/>
        <end position="117"/>
    </location>
</feature>
<evidence type="ECO:0000256" key="3">
    <source>
        <dbReference type="ARBA" id="ARBA00022630"/>
    </source>
</evidence>
<dbReference type="GO" id="GO:0003995">
    <property type="term" value="F:acyl-CoA dehydrogenase activity"/>
    <property type="evidence" value="ECO:0007669"/>
    <property type="project" value="InterPro"/>
</dbReference>
<dbReference type="InterPro" id="IPR009075">
    <property type="entry name" value="AcylCo_DH/oxidase_C"/>
</dbReference>
<dbReference type="RefSeq" id="WP_073102785.1">
    <property type="nucleotide sequence ID" value="NZ_FQXE01000004.1"/>
</dbReference>
<dbReference type="Gene3D" id="1.10.540.10">
    <property type="entry name" value="Acyl-CoA dehydrogenase/oxidase, N-terminal domain"/>
    <property type="match status" value="1"/>
</dbReference>
<dbReference type="InterPro" id="IPR036250">
    <property type="entry name" value="AcylCo_DH-like_C"/>
</dbReference>
<dbReference type="FunFam" id="2.40.110.10:FF:000002">
    <property type="entry name" value="Acyl-CoA dehydrogenase fadE12"/>
    <property type="match status" value="1"/>
</dbReference>
<evidence type="ECO:0000313" key="9">
    <source>
        <dbReference type="EMBL" id="SHH65804.1"/>
    </source>
</evidence>
<dbReference type="Pfam" id="PF02771">
    <property type="entry name" value="Acyl-CoA_dh_N"/>
    <property type="match status" value="1"/>
</dbReference>
<dbReference type="PROSITE" id="PS00072">
    <property type="entry name" value="ACYL_COA_DH_1"/>
    <property type="match status" value="1"/>
</dbReference>
<organism evidence="9 10">
    <name type="scientific">Pollutimonas bauzanensis</name>
    <dbReference type="NCBI Taxonomy" id="658167"/>
    <lineage>
        <taxon>Bacteria</taxon>
        <taxon>Pseudomonadati</taxon>
        <taxon>Pseudomonadota</taxon>
        <taxon>Betaproteobacteria</taxon>
        <taxon>Burkholderiales</taxon>
        <taxon>Alcaligenaceae</taxon>
        <taxon>Pollutimonas</taxon>
    </lineage>
</organism>
<evidence type="ECO:0000259" key="8">
    <source>
        <dbReference type="Pfam" id="PF02771"/>
    </source>
</evidence>
<protein>
    <submittedName>
        <fullName evidence="9">Acyl-CoA dehydrogenase</fullName>
    </submittedName>
</protein>
<dbReference type="GO" id="GO:0050660">
    <property type="term" value="F:flavin adenine dinucleotide binding"/>
    <property type="evidence" value="ECO:0007669"/>
    <property type="project" value="InterPro"/>
</dbReference>
<evidence type="ECO:0000256" key="2">
    <source>
        <dbReference type="ARBA" id="ARBA00009347"/>
    </source>
</evidence>
<comment type="cofactor">
    <cofactor evidence="1">
        <name>FAD</name>
        <dbReference type="ChEBI" id="CHEBI:57692"/>
    </cofactor>
</comment>
<dbReference type="SUPFAM" id="SSF47203">
    <property type="entry name" value="Acyl-CoA dehydrogenase C-terminal domain-like"/>
    <property type="match status" value="1"/>
</dbReference>
<gene>
    <name evidence="9" type="ORF">SAMN04488135_10494</name>
</gene>
<dbReference type="InterPro" id="IPR006089">
    <property type="entry name" value="Acyl-CoA_DH_CS"/>
</dbReference>
<keyword evidence="3" id="KW-0285">Flavoprotein</keyword>
<keyword evidence="10" id="KW-1185">Reference proteome</keyword>
<dbReference type="Gene3D" id="1.20.140.10">
    <property type="entry name" value="Butyryl-CoA Dehydrogenase, subunit A, domain 3"/>
    <property type="match status" value="1"/>
</dbReference>
<dbReference type="Proteomes" id="UP000184226">
    <property type="component" value="Unassembled WGS sequence"/>
</dbReference>
<keyword evidence="5" id="KW-0560">Oxidoreductase</keyword>
<dbReference type="STRING" id="658167.SAMN04488135_10494"/>
<dbReference type="InterPro" id="IPR009100">
    <property type="entry name" value="AcylCoA_DH/oxidase_NM_dom_sf"/>
</dbReference>
<evidence type="ECO:0000256" key="1">
    <source>
        <dbReference type="ARBA" id="ARBA00001974"/>
    </source>
</evidence>
<evidence type="ECO:0000259" key="7">
    <source>
        <dbReference type="Pfam" id="PF02770"/>
    </source>
</evidence>
<dbReference type="InterPro" id="IPR006091">
    <property type="entry name" value="Acyl-CoA_Oxase/DH_mid-dom"/>
</dbReference>
<evidence type="ECO:0000259" key="6">
    <source>
        <dbReference type="Pfam" id="PF00441"/>
    </source>
</evidence>
<dbReference type="Pfam" id="PF02770">
    <property type="entry name" value="Acyl-CoA_dh_M"/>
    <property type="match status" value="1"/>
</dbReference>
<dbReference type="SUPFAM" id="SSF56645">
    <property type="entry name" value="Acyl-CoA dehydrogenase NM domain-like"/>
    <property type="match status" value="1"/>
</dbReference>
<proteinExistence type="inferred from homology"/>
<sequence length="380" mass="41458">MQLEINADLAEMRAAVRRFTQDQLEPIAHEIDLTGEVPERTVPLLREHGYLGMRMPAEFGGGDFDLPTYCLVLEEFSRSHRIFTLMLDATSGLNPIAIARFGTRGQQERYLTGLCTGTLHASFALTEPDAGSDAQAIKTRAEPRGDGWVLDGRKHYISGAHLADVVLVMAVTDAKKRGRGGITAFLVDKNTPGFSVTRVDTTIGSDPIKLAELSFENCELSSASVLGEVGQGFKVAMESLTSGRMGVACSCVGAADRLLEMSAAYAKERYTFGKPLADRQAIQWMLADSATELATVRALVYETLRRIDAGEDVGSAASMCKLSASEMVGRVADRAVQIHGGMGLVRGFPVERFYRDVRHYRVGEGSSEIQRMMIAREVLR</sequence>
<dbReference type="PANTHER" id="PTHR43884:SF40">
    <property type="entry name" value="ACYL-COA DEHYDROGENASE"/>
    <property type="match status" value="1"/>
</dbReference>
<dbReference type="FunFam" id="1.20.140.10:FF:000001">
    <property type="entry name" value="Acyl-CoA dehydrogenase"/>
    <property type="match status" value="1"/>
</dbReference>
<feature type="domain" description="Acyl-CoA dehydrogenase/oxidase C-terminal" evidence="6">
    <location>
        <begin position="230"/>
        <end position="378"/>
    </location>
</feature>
<dbReference type="Gene3D" id="2.40.110.10">
    <property type="entry name" value="Butyryl-CoA Dehydrogenase, subunit A, domain 2"/>
    <property type="match status" value="1"/>
</dbReference>
<dbReference type="AlphaFoldDB" id="A0A1M5US98"/>
<evidence type="ECO:0000256" key="4">
    <source>
        <dbReference type="ARBA" id="ARBA00022827"/>
    </source>
</evidence>
<name>A0A1M5US98_9BURK</name>
<dbReference type="Pfam" id="PF00441">
    <property type="entry name" value="Acyl-CoA_dh_1"/>
    <property type="match status" value="1"/>
</dbReference>
<dbReference type="InterPro" id="IPR046373">
    <property type="entry name" value="Acyl-CoA_Oxase/DH_mid-dom_sf"/>
</dbReference>
<evidence type="ECO:0000256" key="5">
    <source>
        <dbReference type="ARBA" id="ARBA00023002"/>
    </source>
</evidence>
<dbReference type="EMBL" id="FQXE01000004">
    <property type="protein sequence ID" value="SHH65804.1"/>
    <property type="molecule type" value="Genomic_DNA"/>
</dbReference>
<accession>A0A1M5US98</accession>
<dbReference type="InterPro" id="IPR037069">
    <property type="entry name" value="AcylCoA_DH/ox_N_sf"/>
</dbReference>
<dbReference type="InterPro" id="IPR013786">
    <property type="entry name" value="AcylCoA_DH/ox_N"/>
</dbReference>